<organism evidence="2 3">
    <name type="scientific">Plastorhodobacter daqingensis</name>
    <dbReference type="NCBI Taxonomy" id="1387281"/>
    <lineage>
        <taxon>Bacteria</taxon>
        <taxon>Pseudomonadati</taxon>
        <taxon>Pseudomonadota</taxon>
        <taxon>Alphaproteobacteria</taxon>
        <taxon>Rhodobacterales</taxon>
        <taxon>Paracoccaceae</taxon>
        <taxon>Plastorhodobacter</taxon>
    </lineage>
</organism>
<dbReference type="EMBL" id="JBHTFQ010000002">
    <property type="protein sequence ID" value="MFC7703692.1"/>
    <property type="molecule type" value="Genomic_DNA"/>
</dbReference>
<evidence type="ECO:0000313" key="3">
    <source>
        <dbReference type="Proteomes" id="UP001596516"/>
    </source>
</evidence>
<dbReference type="Pfam" id="PF02900">
    <property type="entry name" value="LigB"/>
    <property type="match status" value="1"/>
</dbReference>
<keyword evidence="3" id="KW-1185">Reference proteome</keyword>
<feature type="domain" description="Extradiol ring-cleavage dioxygenase class III enzyme subunit B" evidence="1">
    <location>
        <begin position="8"/>
        <end position="267"/>
    </location>
</feature>
<dbReference type="RefSeq" id="WP_377400463.1">
    <property type="nucleotide sequence ID" value="NZ_JBHTFQ010000002.1"/>
</dbReference>
<reference evidence="3" key="1">
    <citation type="journal article" date="2019" name="Int. J. Syst. Evol. Microbiol.">
        <title>The Global Catalogue of Microorganisms (GCM) 10K type strain sequencing project: providing services to taxonomists for standard genome sequencing and annotation.</title>
        <authorList>
            <consortium name="The Broad Institute Genomics Platform"/>
            <consortium name="The Broad Institute Genome Sequencing Center for Infectious Disease"/>
            <person name="Wu L."/>
            <person name="Ma J."/>
        </authorList>
    </citation>
    <scope>NUCLEOTIDE SEQUENCE [LARGE SCALE GENOMIC DNA]</scope>
    <source>
        <strain evidence="3">CGMCC 1.12750</strain>
    </source>
</reference>
<proteinExistence type="predicted"/>
<sequence>MARIVGGFGISHTPSMGLEYDRGVAGGFSPAWQKWFDGTRPVKDWLAGVAPDRIVIIYNDHLNHFDFSAYPTLAIGVAQEFRQADEGWGLRPFPSLVGDEDLGWHLTNHLVRGGYDLTVCQDLAVDHGIYSWMPYLMDLPWRIPIVPIAVNMVRHPIPTSQRLYRFGKDIGAALRHFPSEERIMVVATGGMSHQISGARFGMANQDLDLWFLENLRANVDELVALPQEELMRLGGTEAAELAIWFTMRGALSDRITEAYRYYTFPAITGCGVIAYDEP</sequence>
<evidence type="ECO:0000313" key="2">
    <source>
        <dbReference type="EMBL" id="MFC7703692.1"/>
    </source>
</evidence>
<comment type="caution">
    <text evidence="2">The sequence shown here is derived from an EMBL/GenBank/DDBJ whole genome shotgun (WGS) entry which is preliminary data.</text>
</comment>
<protein>
    <recommendedName>
        <fullName evidence="1">Extradiol ring-cleavage dioxygenase class III enzyme subunit B domain-containing protein</fullName>
    </recommendedName>
</protein>
<gene>
    <name evidence="2" type="ORF">ACFQXB_05745</name>
</gene>
<dbReference type="SUPFAM" id="SSF53213">
    <property type="entry name" value="LigB-like"/>
    <property type="match status" value="1"/>
</dbReference>
<accession>A0ABW2UG98</accession>
<dbReference type="Gene3D" id="3.40.830.10">
    <property type="entry name" value="LigB-like"/>
    <property type="match status" value="1"/>
</dbReference>
<name>A0ABW2UG98_9RHOB</name>
<dbReference type="InterPro" id="IPR004183">
    <property type="entry name" value="Xdiol_dOase_suB"/>
</dbReference>
<dbReference type="Proteomes" id="UP001596516">
    <property type="component" value="Unassembled WGS sequence"/>
</dbReference>
<evidence type="ECO:0000259" key="1">
    <source>
        <dbReference type="Pfam" id="PF02900"/>
    </source>
</evidence>